<dbReference type="EMBL" id="JASMRN010000009">
    <property type="protein sequence ID" value="MEZ7516022.1"/>
    <property type="molecule type" value="Genomic_DNA"/>
</dbReference>
<dbReference type="InterPro" id="IPR007452">
    <property type="entry name" value="TamB_C"/>
</dbReference>
<name>A0ABV4KEE5_9FLAO</name>
<dbReference type="Pfam" id="PF04357">
    <property type="entry name" value="TamB"/>
    <property type="match status" value="1"/>
</dbReference>
<evidence type="ECO:0000256" key="4">
    <source>
        <dbReference type="ARBA" id="ARBA00023136"/>
    </source>
</evidence>
<feature type="domain" description="Translocation and assembly module TamB C-terminal" evidence="6">
    <location>
        <begin position="1179"/>
        <end position="1626"/>
    </location>
</feature>
<evidence type="ECO:0000259" key="6">
    <source>
        <dbReference type="Pfam" id="PF04357"/>
    </source>
</evidence>
<evidence type="ECO:0000256" key="3">
    <source>
        <dbReference type="ARBA" id="ARBA00022989"/>
    </source>
</evidence>
<organism evidence="7 8">
    <name type="scientific">Flavobacterium frigidarium</name>
    <dbReference type="NCBI Taxonomy" id="99286"/>
    <lineage>
        <taxon>Bacteria</taxon>
        <taxon>Pseudomonadati</taxon>
        <taxon>Bacteroidota</taxon>
        <taxon>Flavobacteriia</taxon>
        <taxon>Flavobacteriales</taxon>
        <taxon>Flavobacteriaceae</taxon>
        <taxon>Flavobacterium</taxon>
    </lineage>
</organism>
<comment type="subcellular location">
    <subcellularLocation>
        <location evidence="1">Membrane</location>
        <topology evidence="1">Single-pass membrane protein</topology>
    </subcellularLocation>
</comment>
<evidence type="ECO:0000313" key="8">
    <source>
        <dbReference type="Proteomes" id="UP001568894"/>
    </source>
</evidence>
<dbReference type="RefSeq" id="WP_371570935.1">
    <property type="nucleotide sequence ID" value="NZ_JASMRN010000009.1"/>
</dbReference>
<accession>A0ABV4KEE5</accession>
<protein>
    <submittedName>
        <fullName evidence="7">Translocation/assembly module TamB domain-containing protein</fullName>
    </submittedName>
</protein>
<keyword evidence="4 5" id="KW-0472">Membrane</keyword>
<keyword evidence="8" id="KW-1185">Reference proteome</keyword>
<dbReference type="InterPro" id="IPR052894">
    <property type="entry name" value="AsmA-related"/>
</dbReference>
<sequence length="1661" mass="182590">MKKYLKISLRIFLWIVGILFALIILITVAIQLPSVQNFAKKKAVAFIQEKVKTKVSIDKLDIGFPKKVILEGVYFEGQKKDTLLAGKELAVDINMFDLLDNQVTINSIDLKGITANVNRDDKGVFNFDYIIKAFASAEPTPVDTTATPMQFSLRYINLDDIKIKYNDAYTKNDLAVTLNHFETRVKTIDLDAMNFEVPKIKISGLKLNLAQGLAEKIKEVTEDAAVAASDAPFNLQLGEVDLAKIAVIYKDEKSKLATNLDFKKLLIKFNKIDISNQLFIIDDIAFENAKGKLAFGKTTAKPLTENSPTVTEEKSKLELKIKQTTLKNIDFIFENDNAPVVTKGIDYQHLDIQSLNLDLENLHYSPLSIDGKLNALRVKEKSGLAIQSFTTDFFYGRKNSYLKNLNLKTAKTELKDNIEVGYPSIESISDNLGELSVKANLNNSRLGFQDVLIFVPGMANSVPFKGNPNAILKINSQVSGKLKQLAIPKLEVRGIGATTIAASGTISGLPNVDKAYFDLNIKEVKTTSKDIASFTPKGTIPATIQLPSLLNLKGTFKGTIANFNTNLALGSSYGAAKVNALFDQRVKNKERYDAQVSFANFDLGKLMRDKTIGKLSLKANAKGTGLDPKTAKATVQGTLLSLDYNKYKYQNLALKGAINNGLFDIAADMENPNLTFDLISSGNFKDKYPAVKAQLNVDIADLEKLNLHAGPLKIRGAIDADIKSADLDYLNGKVNIVNLTIADAKQQIVSDSISLIAIAKPDTTAIVVKSPFLNAAIRGKYKLSKIATALQNSLATYYDTDPAKKKAVSEPQNFDFKMKIQNSPIISQVLPEINSMEPILLSGRYNTVNDTIVINGQIPKLVYGKNTITNAILGVKTEEKALDYSFIVDDIQNDQFQLPYTAITGQLKDNVAAYNLQLKDLKDVERYAISGTLKSGDGSSEVHLNPENLVLNYEPWQVAAENLLRFGTTGIYAKKFELSKSGSSILVQSESEKANAPLNVNFKDFKIETISSIVEKSDLQISGNINGDANIKNLKGDPNFTSDLNIADFAFKKDTVGTIEIHVDNNIANTYTAKVGITGQGNQLDLNGTYGAVDSELNMNLDVAKLNLKSVQGFTLGNLQESTGFIDGKLKITGKASQPQIIGNLKFNDVGFNVTPLNATFKELNDNIAFNAQGIRFDQFTIKDEQDNDMIIDGTITTDDLTNPGFDLTLVAENFKAVNSKPQDNDLYYGEMYLNNDLRIKGDLNNPTIDGTIKVNADTKFAIVLPQSDPSIADREGIVEFIDQDNPPLITKIAVDESLSKTEITGMNASVNIVVDKDAELSIIIDKANGDFLKLKGEAELTGGIDPSGKTSLTGRYELNEGAYEMNFNLIKRKFEIKEGSYILWTGEPTSADINITAVYKNEAAPIDLVDDQLGSTSSDIRNTYKQKIPFETELIMNGELMKPTITFDIVLPDGNNSVSTEIINTTQAKLSQLRQQPDELNKQVFALLLLNRFIGENPFSSEAGGTSVSSLARESASKILSQQLNNLAGDLINGVELNFDLNSTEDYTTGQLENKTDLSVGVSKKLLNDRLKVTVGSSFGLEGPQQTNEETNNIAGDVSIEYQLSKDGRYKLKAYRINKYQVALQGQVVETGVSFVLTIDYNKFRELFHSKKTNEKEAKK</sequence>
<dbReference type="Proteomes" id="UP001568894">
    <property type="component" value="Unassembled WGS sequence"/>
</dbReference>
<evidence type="ECO:0000256" key="5">
    <source>
        <dbReference type="SAM" id="Phobius"/>
    </source>
</evidence>
<dbReference type="Pfam" id="PF05359">
    <property type="entry name" value="DUF748"/>
    <property type="match status" value="1"/>
</dbReference>
<dbReference type="InterPro" id="IPR008023">
    <property type="entry name" value="DUF748"/>
</dbReference>
<dbReference type="PANTHER" id="PTHR30441:SF8">
    <property type="entry name" value="DUF748 DOMAIN-CONTAINING PROTEIN"/>
    <property type="match status" value="1"/>
</dbReference>
<reference evidence="7 8" key="1">
    <citation type="submission" date="2023-05" db="EMBL/GenBank/DDBJ databases">
        <title>Adaptations of aquatic viruses from atmosphere-close ecosystems of the Central Arctic Ocean.</title>
        <authorList>
            <person name="Rahlff J."/>
            <person name="Holmfeldt K."/>
        </authorList>
    </citation>
    <scope>NUCLEOTIDE SEQUENCE [LARGE SCALE GENOMIC DNA]</scope>
    <source>
        <strain evidence="7 8">Arc14</strain>
    </source>
</reference>
<proteinExistence type="predicted"/>
<keyword evidence="2 5" id="KW-0812">Transmembrane</keyword>
<evidence type="ECO:0000256" key="2">
    <source>
        <dbReference type="ARBA" id="ARBA00022692"/>
    </source>
</evidence>
<evidence type="ECO:0000313" key="7">
    <source>
        <dbReference type="EMBL" id="MEZ7516022.1"/>
    </source>
</evidence>
<comment type="caution">
    <text evidence="7">The sequence shown here is derived from an EMBL/GenBank/DDBJ whole genome shotgun (WGS) entry which is preliminary data.</text>
</comment>
<evidence type="ECO:0000256" key="1">
    <source>
        <dbReference type="ARBA" id="ARBA00004167"/>
    </source>
</evidence>
<feature type="transmembrane region" description="Helical" evidence="5">
    <location>
        <begin position="12"/>
        <end position="32"/>
    </location>
</feature>
<keyword evidence="3 5" id="KW-1133">Transmembrane helix</keyword>
<gene>
    <name evidence="7" type="ORF">QO192_12100</name>
</gene>
<dbReference type="PANTHER" id="PTHR30441">
    <property type="entry name" value="DUF748 DOMAIN-CONTAINING PROTEIN"/>
    <property type="match status" value="1"/>
</dbReference>